<feature type="transmembrane region" description="Helical" evidence="1">
    <location>
        <begin position="6"/>
        <end position="31"/>
    </location>
</feature>
<evidence type="ECO:0000313" key="2">
    <source>
        <dbReference type="EMBL" id="KKQ90098.1"/>
    </source>
</evidence>
<reference evidence="2 3" key="1">
    <citation type="journal article" date="2015" name="Nature">
        <title>rRNA introns, odd ribosomes, and small enigmatic genomes across a large radiation of phyla.</title>
        <authorList>
            <person name="Brown C.T."/>
            <person name="Hug L.A."/>
            <person name="Thomas B.C."/>
            <person name="Sharon I."/>
            <person name="Castelle C.J."/>
            <person name="Singh A."/>
            <person name="Wilkins M.J."/>
            <person name="Williams K.H."/>
            <person name="Banfield J.F."/>
        </authorList>
    </citation>
    <scope>NUCLEOTIDE SEQUENCE [LARGE SCALE GENOMIC DNA]</scope>
</reference>
<accession>A0A0G0LE07</accession>
<sequence>MKRLVIISVIFILVFIIASIITAIIISFTVVKPTTEAINQKLAEHFAKIVRIPKGILPPNIGFDLTSYSWEMETIEKEVTGIKFSYNPAFVRNQSVILATLEMPEGGDVSIFNKVLGAVVSDKQSLNSALDIEKANLSANQDAGYSKINLSIKPETKQTIKITWEYDKSKLGNDLSQDYAKLAKYPPSLLGIFYGLPHLIIGLLGG</sequence>
<keyword evidence="1" id="KW-1133">Transmembrane helix</keyword>
<dbReference type="AlphaFoldDB" id="A0A0G0LE07"/>
<protein>
    <submittedName>
        <fullName evidence="2">Uncharacterized protein</fullName>
    </submittedName>
</protein>
<keyword evidence="1" id="KW-0812">Transmembrane</keyword>
<gene>
    <name evidence="2" type="ORF">UT12_C0002G0029</name>
</gene>
<organism evidence="2 3">
    <name type="scientific">Candidatus Curtissbacteria bacterium GW2011_GWC2_38_9</name>
    <dbReference type="NCBI Taxonomy" id="1618414"/>
    <lineage>
        <taxon>Bacteria</taxon>
        <taxon>Candidatus Curtissiibacteriota</taxon>
    </lineage>
</organism>
<keyword evidence="1" id="KW-0472">Membrane</keyword>
<dbReference type="Proteomes" id="UP000034893">
    <property type="component" value="Unassembled WGS sequence"/>
</dbReference>
<comment type="caution">
    <text evidence="2">The sequence shown here is derived from an EMBL/GenBank/DDBJ whole genome shotgun (WGS) entry which is preliminary data.</text>
</comment>
<dbReference type="EMBL" id="LBVP01000002">
    <property type="protein sequence ID" value="KKQ90098.1"/>
    <property type="molecule type" value="Genomic_DNA"/>
</dbReference>
<proteinExistence type="predicted"/>
<evidence type="ECO:0000256" key="1">
    <source>
        <dbReference type="SAM" id="Phobius"/>
    </source>
</evidence>
<evidence type="ECO:0000313" key="3">
    <source>
        <dbReference type="Proteomes" id="UP000034893"/>
    </source>
</evidence>
<name>A0A0G0LE07_9BACT</name>